<protein>
    <recommendedName>
        <fullName evidence="3">Response regulatory domain-containing protein</fullName>
    </recommendedName>
</protein>
<dbReference type="EMBL" id="LBTX01000013">
    <property type="protein sequence ID" value="KKQ49577.1"/>
    <property type="molecule type" value="Genomic_DNA"/>
</dbReference>
<dbReference type="Proteomes" id="UP000034231">
    <property type="component" value="Unassembled WGS sequence"/>
</dbReference>
<dbReference type="AlphaFoldDB" id="A0A0G0I4T8"/>
<accession>A0A0G0I4T8</accession>
<organism evidence="1 2">
    <name type="scientific">Candidatus Shapirobacteria bacterium GW2011_GWE1_38_10</name>
    <dbReference type="NCBI Taxonomy" id="1618488"/>
    <lineage>
        <taxon>Bacteria</taxon>
        <taxon>Candidatus Shapironibacteriota</taxon>
    </lineage>
</organism>
<name>A0A0G0I4T8_9BACT</name>
<gene>
    <name evidence="1" type="ORF">US68_C0013G0017</name>
</gene>
<sequence length="129" mass="14911">MKIENLWIIDDDFAIANSFKLEAEMEGIEVDISGMCQEAVKNIPKNLRRKNLVILLDHNLTDNRQGGELIARKMSEELIKHPELTKPVIFSVSYGNYDISYCPRRFLYHDGIDDLISRVDRISNMPSTR</sequence>
<proteinExistence type="predicted"/>
<comment type="caution">
    <text evidence="1">The sequence shown here is derived from an EMBL/GenBank/DDBJ whole genome shotgun (WGS) entry which is preliminary data.</text>
</comment>
<evidence type="ECO:0000313" key="2">
    <source>
        <dbReference type="Proteomes" id="UP000034231"/>
    </source>
</evidence>
<evidence type="ECO:0008006" key="3">
    <source>
        <dbReference type="Google" id="ProtNLM"/>
    </source>
</evidence>
<evidence type="ECO:0000313" key="1">
    <source>
        <dbReference type="EMBL" id="KKQ49577.1"/>
    </source>
</evidence>
<reference evidence="1 2" key="1">
    <citation type="journal article" date="2015" name="Nature">
        <title>rRNA introns, odd ribosomes, and small enigmatic genomes across a large radiation of phyla.</title>
        <authorList>
            <person name="Brown C.T."/>
            <person name="Hug L.A."/>
            <person name="Thomas B.C."/>
            <person name="Sharon I."/>
            <person name="Castelle C.J."/>
            <person name="Singh A."/>
            <person name="Wilkins M.J."/>
            <person name="Williams K.H."/>
            <person name="Banfield J.F."/>
        </authorList>
    </citation>
    <scope>NUCLEOTIDE SEQUENCE [LARGE SCALE GENOMIC DNA]</scope>
</reference>